<dbReference type="Gene3D" id="3.30.70.3550">
    <property type="entry name" value="Leucyl/phenylalanyl-tRNA-protein transferase, N-terminal domain"/>
    <property type="match status" value="1"/>
</dbReference>
<evidence type="ECO:0000256" key="10">
    <source>
        <dbReference type="ARBA" id="ARBA00066767"/>
    </source>
</evidence>
<dbReference type="EC" id="2.3.2.6" evidence="10 15"/>
<dbReference type="FunFam" id="3.40.630.70:FF:000001">
    <property type="entry name" value="Leucyl/phenylalanyl-tRNA--protein transferase"/>
    <property type="match status" value="1"/>
</dbReference>
<dbReference type="STRING" id="550540.Fbal_1984"/>
<evidence type="ECO:0000256" key="6">
    <source>
        <dbReference type="ARBA" id="ARBA00050652"/>
    </source>
</evidence>
<evidence type="ECO:0000256" key="12">
    <source>
        <dbReference type="ARBA" id="ARBA00077136"/>
    </source>
</evidence>
<evidence type="ECO:0000313" key="17">
    <source>
        <dbReference type="Proteomes" id="UP000006683"/>
    </source>
</evidence>
<dbReference type="OrthoDB" id="9790282at2"/>
<gene>
    <name evidence="15" type="primary">aat</name>
    <name evidence="16" type="ordered locus">Fbal_1984</name>
</gene>
<dbReference type="Gene3D" id="3.40.630.70">
    <property type="entry name" value="Leucyl/phenylalanyl-tRNA-protein transferase, C-terminal domain"/>
    <property type="match status" value="1"/>
</dbReference>
<evidence type="ECO:0000256" key="3">
    <source>
        <dbReference type="ARBA" id="ARBA00022679"/>
    </source>
</evidence>
<dbReference type="GeneID" id="67182194"/>
<evidence type="ECO:0000256" key="4">
    <source>
        <dbReference type="ARBA" id="ARBA00023315"/>
    </source>
</evidence>
<evidence type="ECO:0000256" key="5">
    <source>
        <dbReference type="ARBA" id="ARBA00050607"/>
    </source>
</evidence>
<dbReference type="InterPro" id="IPR016181">
    <property type="entry name" value="Acyl_CoA_acyltransferase"/>
</dbReference>
<dbReference type="PANTHER" id="PTHR30098:SF2">
    <property type="entry name" value="LEUCYL_PHENYLALANYL-TRNA--PROTEIN TRANSFERASE"/>
    <property type="match status" value="1"/>
</dbReference>
<dbReference type="FunFam" id="3.30.70.3550:FF:000001">
    <property type="entry name" value="Leucyl/phenylalanyl-tRNA--protein transferase"/>
    <property type="match status" value="1"/>
</dbReference>
<evidence type="ECO:0000256" key="13">
    <source>
        <dbReference type="ARBA" id="ARBA00077165"/>
    </source>
</evidence>
<dbReference type="GO" id="GO:0005737">
    <property type="term" value="C:cytoplasm"/>
    <property type="evidence" value="ECO:0007669"/>
    <property type="project" value="UniProtKB-SubCell"/>
</dbReference>
<dbReference type="eggNOG" id="COG2360">
    <property type="taxonomic scope" value="Bacteria"/>
</dbReference>
<evidence type="ECO:0000313" key="16">
    <source>
        <dbReference type="EMBL" id="ADN76187.1"/>
    </source>
</evidence>
<dbReference type="InterPro" id="IPR042203">
    <property type="entry name" value="Leu/Phe-tRNA_Trfase_C"/>
</dbReference>
<accession>E1STS4</accession>
<comment type="catalytic activity">
    <reaction evidence="7 15">
        <text>N-terminal L-lysyl-[protein] + L-leucyl-tRNA(Leu) = N-terminal L-leucyl-L-lysyl-[protein] + tRNA(Leu) + H(+)</text>
        <dbReference type="Rhea" id="RHEA:12340"/>
        <dbReference type="Rhea" id="RHEA-COMP:9613"/>
        <dbReference type="Rhea" id="RHEA-COMP:9622"/>
        <dbReference type="Rhea" id="RHEA-COMP:12670"/>
        <dbReference type="Rhea" id="RHEA-COMP:12671"/>
        <dbReference type="ChEBI" id="CHEBI:15378"/>
        <dbReference type="ChEBI" id="CHEBI:65249"/>
        <dbReference type="ChEBI" id="CHEBI:78442"/>
        <dbReference type="ChEBI" id="CHEBI:78494"/>
        <dbReference type="ChEBI" id="CHEBI:133043"/>
        <dbReference type="EC" id="2.3.2.6"/>
    </reaction>
</comment>
<evidence type="ECO:0000256" key="2">
    <source>
        <dbReference type="ARBA" id="ARBA00022490"/>
    </source>
</evidence>
<dbReference type="AlphaFoldDB" id="E1STS4"/>
<reference evidence="16 17" key="1">
    <citation type="journal article" date="2010" name="Stand. Genomic Sci.">
        <title>Complete genome sequence of Ferrimonas balearica type strain (PAT).</title>
        <authorList>
            <person name="Nolan M."/>
            <person name="Sikorski J."/>
            <person name="Davenport K."/>
            <person name="Lucas S."/>
            <person name="Glavina Del Rio T."/>
            <person name="Tice H."/>
            <person name="Cheng J."/>
            <person name="Goodwin L."/>
            <person name="Pitluck S."/>
            <person name="Liolios K."/>
            <person name="Ivanova N."/>
            <person name="Mavromatis K."/>
            <person name="Ovchinnikova G."/>
            <person name="Pati A."/>
            <person name="Chen A."/>
            <person name="Palaniappan K."/>
            <person name="Land M."/>
            <person name="Hauser L."/>
            <person name="Chang Y."/>
            <person name="Jeffries C."/>
            <person name="Tapia R."/>
            <person name="Brettin T."/>
            <person name="Detter J."/>
            <person name="Han C."/>
            <person name="Yasawong M."/>
            <person name="Rohde M."/>
            <person name="Tindall B."/>
            <person name="Goker M."/>
            <person name="Woyke T."/>
            <person name="Bristow J."/>
            <person name="Eisen J."/>
            <person name="Markowitz V."/>
            <person name="Hugenholtz P."/>
            <person name="Kyrpides N."/>
            <person name="Klenk H."/>
            <person name="Lapidus A."/>
        </authorList>
    </citation>
    <scope>NUCLEOTIDE SEQUENCE [LARGE SCALE GENOMIC DNA]</scope>
    <source>
        <strain evidence="17">DSM 9799 / CCM 4581 / KCTC 23876 / PAT</strain>
    </source>
</reference>
<dbReference type="PANTHER" id="PTHR30098">
    <property type="entry name" value="LEUCYL/PHENYLALANYL-TRNA--PROTEIN TRANSFERASE"/>
    <property type="match status" value="1"/>
</dbReference>
<dbReference type="HOGENOM" id="CLU_075045_0_0_6"/>
<evidence type="ECO:0000256" key="1">
    <source>
        <dbReference type="ARBA" id="ARBA00004496"/>
    </source>
</evidence>
<proteinExistence type="inferred from homology"/>
<dbReference type="InterPro" id="IPR004616">
    <property type="entry name" value="Leu/Phe-tRNA_Trfase"/>
</dbReference>
<dbReference type="HAMAP" id="MF_00688">
    <property type="entry name" value="Leu_Phe_trans"/>
    <property type="match status" value="1"/>
</dbReference>
<keyword evidence="3 15" id="KW-0808">Transferase</keyword>
<evidence type="ECO:0000256" key="9">
    <source>
        <dbReference type="ARBA" id="ARBA00061535"/>
    </source>
</evidence>
<evidence type="ECO:0000256" key="14">
    <source>
        <dbReference type="ARBA" id="ARBA00083640"/>
    </source>
</evidence>
<organism evidence="16 17">
    <name type="scientific">Ferrimonas balearica (strain DSM 9799 / CCM 4581 / KCTC 23876 / PAT)</name>
    <dbReference type="NCBI Taxonomy" id="550540"/>
    <lineage>
        <taxon>Bacteria</taxon>
        <taxon>Pseudomonadati</taxon>
        <taxon>Pseudomonadota</taxon>
        <taxon>Gammaproteobacteria</taxon>
        <taxon>Alteromonadales</taxon>
        <taxon>Ferrimonadaceae</taxon>
        <taxon>Ferrimonas</taxon>
    </lineage>
</organism>
<keyword evidence="4 15" id="KW-0012">Acyltransferase</keyword>
<dbReference type="KEGG" id="fbl:Fbal_1984"/>
<evidence type="ECO:0000256" key="7">
    <source>
        <dbReference type="ARBA" id="ARBA00051538"/>
    </source>
</evidence>
<dbReference type="GO" id="GO:0030163">
    <property type="term" value="P:protein catabolic process"/>
    <property type="evidence" value="ECO:0007669"/>
    <property type="project" value="UniProtKB-UniRule"/>
</dbReference>
<sequence>MVSAVSYLNQHAQWFPPAHQALDDPNGLLAIGGDLSPDRLLHAYRNGIFPWFNPGDPILWWSPNPRAVFDIYTLSPSRSLRKAVRQQGWQYSIDLAFDRVIAACAAPRNNQDGTWISEEMQHAYRRLHHEGHAHSVEVWDGNELIGGLYGLAIGSLFCGESMFHTRSNASKAAFWALSSHLHKAGGRWIDAQVPNDHLMRLGAQLLPRQEFLSHLRALRDQPLPEGTWQSGRYAFDV</sequence>
<comment type="similarity">
    <text evidence="9 15">Belongs to the L/F-transferase family.</text>
</comment>
<protein>
    <recommendedName>
        <fullName evidence="11 15">Leucyl/phenylalanyl-tRNA--protein transferase</fullName>
        <ecNumber evidence="10 15">2.3.2.6</ecNumber>
    </recommendedName>
    <alternativeName>
        <fullName evidence="12 15">L/F-transferase</fullName>
    </alternativeName>
    <alternativeName>
        <fullName evidence="13 15">Leucyltransferase</fullName>
    </alternativeName>
    <alternativeName>
        <fullName evidence="14 15">Phenyalanyltransferase</fullName>
    </alternativeName>
</protein>
<dbReference type="GO" id="GO:0008914">
    <property type="term" value="F:leucyl-tRNA--protein transferase activity"/>
    <property type="evidence" value="ECO:0007669"/>
    <property type="project" value="UniProtKB-UniRule"/>
</dbReference>
<evidence type="ECO:0000256" key="11">
    <source>
        <dbReference type="ARBA" id="ARBA00074372"/>
    </source>
</evidence>
<dbReference type="Proteomes" id="UP000006683">
    <property type="component" value="Chromosome"/>
</dbReference>
<dbReference type="EMBL" id="CP002209">
    <property type="protein sequence ID" value="ADN76187.1"/>
    <property type="molecule type" value="Genomic_DNA"/>
</dbReference>
<comment type="function">
    <text evidence="8 15">Functions in the N-end rule pathway of protein degradation where it conjugates Leu, Phe and, less efficiently, Met from aminoacyl-tRNAs to the N-termini of proteins containing an N-terminal arginine or lysine.</text>
</comment>
<comment type="catalytic activity">
    <reaction evidence="5 15">
        <text>L-phenylalanyl-tRNA(Phe) + an N-terminal L-alpha-aminoacyl-[protein] = an N-terminal L-phenylalanyl-L-alpha-aminoacyl-[protein] + tRNA(Phe)</text>
        <dbReference type="Rhea" id="RHEA:43632"/>
        <dbReference type="Rhea" id="RHEA-COMP:9668"/>
        <dbReference type="Rhea" id="RHEA-COMP:9699"/>
        <dbReference type="Rhea" id="RHEA-COMP:10636"/>
        <dbReference type="Rhea" id="RHEA-COMP:10637"/>
        <dbReference type="ChEBI" id="CHEBI:78442"/>
        <dbReference type="ChEBI" id="CHEBI:78531"/>
        <dbReference type="ChEBI" id="CHEBI:78597"/>
        <dbReference type="ChEBI" id="CHEBI:83561"/>
        <dbReference type="EC" id="2.3.2.6"/>
    </reaction>
</comment>
<evidence type="ECO:0000256" key="8">
    <source>
        <dbReference type="ARBA" id="ARBA00054043"/>
    </source>
</evidence>
<keyword evidence="2 15" id="KW-0963">Cytoplasm</keyword>
<dbReference type="SUPFAM" id="SSF55729">
    <property type="entry name" value="Acyl-CoA N-acyltransferases (Nat)"/>
    <property type="match status" value="1"/>
</dbReference>
<comment type="subcellular location">
    <subcellularLocation>
        <location evidence="1 15">Cytoplasm</location>
    </subcellularLocation>
</comment>
<name>E1STS4_FERBD</name>
<comment type="catalytic activity">
    <reaction evidence="6 15">
        <text>N-terminal L-arginyl-[protein] + L-leucyl-tRNA(Leu) = N-terminal L-leucyl-L-arginyl-[protein] + tRNA(Leu) + H(+)</text>
        <dbReference type="Rhea" id="RHEA:50416"/>
        <dbReference type="Rhea" id="RHEA-COMP:9613"/>
        <dbReference type="Rhea" id="RHEA-COMP:9622"/>
        <dbReference type="Rhea" id="RHEA-COMP:12672"/>
        <dbReference type="Rhea" id="RHEA-COMP:12673"/>
        <dbReference type="ChEBI" id="CHEBI:15378"/>
        <dbReference type="ChEBI" id="CHEBI:64719"/>
        <dbReference type="ChEBI" id="CHEBI:78442"/>
        <dbReference type="ChEBI" id="CHEBI:78494"/>
        <dbReference type="ChEBI" id="CHEBI:133044"/>
        <dbReference type="EC" id="2.3.2.6"/>
    </reaction>
</comment>
<dbReference type="Pfam" id="PF03588">
    <property type="entry name" value="Leu_Phe_trans"/>
    <property type="match status" value="1"/>
</dbReference>
<dbReference type="RefSeq" id="WP_013345493.1">
    <property type="nucleotide sequence ID" value="NC_014541.1"/>
</dbReference>
<dbReference type="InterPro" id="IPR042221">
    <property type="entry name" value="Leu/Phe-tRNA_Trfase_N"/>
</dbReference>
<evidence type="ECO:0000256" key="15">
    <source>
        <dbReference type="HAMAP-Rule" id="MF_00688"/>
    </source>
</evidence>
<dbReference type="NCBIfam" id="TIGR00667">
    <property type="entry name" value="aat"/>
    <property type="match status" value="1"/>
</dbReference>
<keyword evidence="17" id="KW-1185">Reference proteome</keyword>